<keyword evidence="3" id="KW-0732">Signal</keyword>
<evidence type="ECO:0000256" key="1">
    <source>
        <dbReference type="ARBA" id="ARBA00022614"/>
    </source>
</evidence>
<dbReference type="InterPro" id="IPR001611">
    <property type="entry name" value="Leu-rich_rpt"/>
</dbReference>
<dbReference type="PANTHER" id="PTHR45712:SF22">
    <property type="entry name" value="INSULIN-LIKE GROWTH FACTOR-BINDING PROTEIN COMPLEX ACID LABILE SUBUNIT"/>
    <property type="match status" value="1"/>
</dbReference>
<dbReference type="InParanoid" id="K3XAG9"/>
<accession>K3XAG9</accession>
<feature type="signal peptide" evidence="3">
    <location>
        <begin position="1"/>
        <end position="25"/>
    </location>
</feature>
<feature type="chain" id="PRO_5003868478" description="LRRNT domain-containing protein" evidence="3">
    <location>
        <begin position="26"/>
        <end position="320"/>
    </location>
</feature>
<dbReference type="Pfam" id="PF00560">
    <property type="entry name" value="LRR_1"/>
    <property type="match status" value="1"/>
</dbReference>
<reference evidence="5" key="1">
    <citation type="journal article" date="2010" name="Genome Biol.">
        <title>Genome sequence of the necrotrophic plant pathogen Pythium ultimum reveals original pathogenicity mechanisms and effector repertoire.</title>
        <authorList>
            <person name="Levesque C.A."/>
            <person name="Brouwer H."/>
            <person name="Cano L."/>
            <person name="Hamilton J.P."/>
            <person name="Holt C."/>
            <person name="Huitema E."/>
            <person name="Raffaele S."/>
            <person name="Robideau G.P."/>
            <person name="Thines M."/>
            <person name="Win J."/>
            <person name="Zerillo M.M."/>
            <person name="Beakes G.W."/>
            <person name="Boore J.L."/>
            <person name="Busam D."/>
            <person name="Dumas B."/>
            <person name="Ferriera S."/>
            <person name="Fuerstenberg S.I."/>
            <person name="Gachon C.M."/>
            <person name="Gaulin E."/>
            <person name="Govers F."/>
            <person name="Grenville-Briggs L."/>
            <person name="Horner N."/>
            <person name="Hostetler J."/>
            <person name="Jiang R.H."/>
            <person name="Johnson J."/>
            <person name="Krajaejun T."/>
            <person name="Lin H."/>
            <person name="Meijer H.J."/>
            <person name="Moore B."/>
            <person name="Morris P."/>
            <person name="Phuntmart V."/>
            <person name="Puiu D."/>
            <person name="Shetty J."/>
            <person name="Stajich J.E."/>
            <person name="Tripathy S."/>
            <person name="Wawra S."/>
            <person name="van West P."/>
            <person name="Whitty B.R."/>
            <person name="Coutinho P.M."/>
            <person name="Henrissat B."/>
            <person name="Martin F."/>
            <person name="Thomas P.D."/>
            <person name="Tyler B.M."/>
            <person name="De Vries R.P."/>
            <person name="Kamoun S."/>
            <person name="Yandell M."/>
            <person name="Tisserat N."/>
            <person name="Buell C.R."/>
        </authorList>
    </citation>
    <scope>NUCLEOTIDE SEQUENCE</scope>
    <source>
        <strain evidence="5">DAOM:BR144</strain>
    </source>
</reference>
<dbReference type="PROSITE" id="PS51257">
    <property type="entry name" value="PROKAR_LIPOPROTEIN"/>
    <property type="match status" value="1"/>
</dbReference>
<dbReference type="EnsemblProtists" id="PYU1_T014218">
    <property type="protein sequence ID" value="PYU1_T014218"/>
    <property type="gene ID" value="PYU1_G014188"/>
</dbReference>
<dbReference type="STRING" id="431595.K3XAG9"/>
<protein>
    <recommendedName>
        <fullName evidence="6">LRRNT domain-containing protein</fullName>
    </recommendedName>
</protein>
<dbReference type="eggNOG" id="KOG0619">
    <property type="taxonomic scope" value="Eukaryota"/>
</dbReference>
<dbReference type="Gene3D" id="3.80.10.10">
    <property type="entry name" value="Ribonuclease Inhibitor"/>
    <property type="match status" value="1"/>
</dbReference>
<evidence type="ECO:0008006" key="6">
    <source>
        <dbReference type="Google" id="ProtNLM"/>
    </source>
</evidence>
<sequence>MLSTRRTRASVVAALALLCLGATLAASASCPAAPACTLSTDCGSACNATQACLATIVSCQCFGEMANQLVLLIPFDPTKSLALRTTQLEYKEIVSGSDDTASNSWATNDDLKKIAALRLPSSITDVVIRGGTSLVGLNKSVVANVAFDESFLSIQTSLTKIMLENLNLTASMANLAANLPQNLVSMSFQNNLLKEFPASLSAQKDCQYLYLGYNNIAEINPSHEMSALTELALQVNEVSSFTAYFPKLTFLDLANNQLKGVPETISKHESLTTLHLGGNSIPAFVQSHVAQSIKTLTLYRNHMTKFDAILPNLEYLYRGG</sequence>
<keyword evidence="5" id="KW-1185">Reference proteome</keyword>
<dbReference type="HOGENOM" id="CLU_035198_2_0_1"/>
<evidence type="ECO:0000256" key="3">
    <source>
        <dbReference type="SAM" id="SignalP"/>
    </source>
</evidence>
<evidence type="ECO:0000313" key="5">
    <source>
        <dbReference type="Proteomes" id="UP000019132"/>
    </source>
</evidence>
<dbReference type="VEuPathDB" id="FungiDB:PYU1_G014188"/>
<keyword evidence="2" id="KW-0677">Repeat</keyword>
<dbReference type="SUPFAM" id="SSF52058">
    <property type="entry name" value="L domain-like"/>
    <property type="match status" value="1"/>
</dbReference>
<dbReference type="EMBL" id="GL376600">
    <property type="status" value="NOT_ANNOTATED_CDS"/>
    <property type="molecule type" value="Genomic_DNA"/>
</dbReference>
<reference evidence="5" key="2">
    <citation type="submission" date="2010-04" db="EMBL/GenBank/DDBJ databases">
        <authorList>
            <person name="Buell R."/>
            <person name="Hamilton J."/>
            <person name="Hostetler J."/>
        </authorList>
    </citation>
    <scope>NUCLEOTIDE SEQUENCE [LARGE SCALE GENOMIC DNA]</scope>
    <source>
        <strain evidence="5">DAOM:BR144</strain>
    </source>
</reference>
<dbReference type="PANTHER" id="PTHR45712">
    <property type="entry name" value="AGAP008170-PA"/>
    <property type="match status" value="1"/>
</dbReference>
<dbReference type="InterPro" id="IPR050333">
    <property type="entry name" value="SLRP"/>
</dbReference>
<reference evidence="4" key="3">
    <citation type="submission" date="2015-02" db="UniProtKB">
        <authorList>
            <consortium name="EnsemblProtists"/>
        </authorList>
    </citation>
    <scope>IDENTIFICATION</scope>
    <source>
        <strain evidence="4">DAOM BR144</strain>
    </source>
</reference>
<evidence type="ECO:0000313" key="4">
    <source>
        <dbReference type="EnsemblProtists" id="PYU1_T014218"/>
    </source>
</evidence>
<organism evidence="4 5">
    <name type="scientific">Globisporangium ultimum (strain ATCC 200006 / CBS 805.95 / DAOM BR144)</name>
    <name type="common">Pythium ultimum</name>
    <dbReference type="NCBI Taxonomy" id="431595"/>
    <lineage>
        <taxon>Eukaryota</taxon>
        <taxon>Sar</taxon>
        <taxon>Stramenopiles</taxon>
        <taxon>Oomycota</taxon>
        <taxon>Peronosporomycetes</taxon>
        <taxon>Pythiales</taxon>
        <taxon>Pythiaceae</taxon>
        <taxon>Globisporangium</taxon>
    </lineage>
</organism>
<dbReference type="Proteomes" id="UP000019132">
    <property type="component" value="Unassembled WGS sequence"/>
</dbReference>
<dbReference type="InterPro" id="IPR032675">
    <property type="entry name" value="LRR_dom_sf"/>
</dbReference>
<proteinExistence type="predicted"/>
<evidence type="ECO:0000256" key="2">
    <source>
        <dbReference type="ARBA" id="ARBA00022737"/>
    </source>
</evidence>
<keyword evidence="1" id="KW-0433">Leucine-rich repeat</keyword>
<name>K3XAG9_GLOUD</name>
<dbReference type="AlphaFoldDB" id="K3XAG9"/>